<dbReference type="AlphaFoldDB" id="A0A2W7RBD7"/>
<proteinExistence type="predicted"/>
<evidence type="ECO:0000259" key="2">
    <source>
        <dbReference type="Pfam" id="PF09423"/>
    </source>
</evidence>
<dbReference type="InterPro" id="IPR018946">
    <property type="entry name" value="PhoD-like_MPP"/>
</dbReference>
<dbReference type="SUPFAM" id="SSF56300">
    <property type="entry name" value="Metallo-dependent phosphatases"/>
    <property type="match status" value="1"/>
</dbReference>
<evidence type="ECO:0000256" key="1">
    <source>
        <dbReference type="SAM" id="SignalP"/>
    </source>
</evidence>
<protein>
    <submittedName>
        <fullName evidence="3">Alkaline phosphatase D</fullName>
    </submittedName>
</protein>
<comment type="caution">
    <text evidence="3">The sequence shown here is derived from an EMBL/GenBank/DDBJ whole genome shotgun (WGS) entry which is preliminary data.</text>
</comment>
<sequence length="497" mass="55606">MRFKKVSSLVAFIITLFATATFAQNSDSIPVRHHVTLPQAHKGTLEIDTNLLDSYTTLPANIREFYLDARSIFENNTVDFTDQRIVAAAVKNGMPLMSGPMLGDLNENGLSIWFRPASKDPIQIYVRDQTTKEERVYTLNPKVPGQVERVVLTDLSPKTEYSYSVVINGSEVAEGTFQTPSEIGETSELRLAFASDFHKIGLHNPNLMAAILKRDPIAMLLLGDLAVDDRDTNLSMHRADYLLRDLSEPWKQLAANVPLYAAWDDHDYLNNDLGGLPEGVTTEDREALRNLWAENWNNPENAAPGIYFNTRIGAIELIMLDTRSFRENDRRGEYNSYLGASQLSWLKDVLAKSTAPYKLITSGTMWSDYISDGKDSWGTWDTVAREDVYQLIETEKIPGVLLLSGDRHGARGFTIPRNSEFEFYEFGPASLGGVPGPEAIAKDSSTQLFGYLGLGLKAFGELTFSMEGEVSQVTFRLIDEYGNIMEEHTVSYDQLIP</sequence>
<dbReference type="RefSeq" id="WP_111316885.1">
    <property type="nucleotide sequence ID" value="NZ_QKZT01000003.1"/>
</dbReference>
<organism evidence="3 4">
    <name type="scientific">Algoriphagus chordae</name>
    <dbReference type="NCBI Taxonomy" id="237019"/>
    <lineage>
        <taxon>Bacteria</taxon>
        <taxon>Pseudomonadati</taxon>
        <taxon>Bacteroidota</taxon>
        <taxon>Cytophagia</taxon>
        <taxon>Cytophagales</taxon>
        <taxon>Cyclobacteriaceae</taxon>
        <taxon>Algoriphagus</taxon>
    </lineage>
</organism>
<evidence type="ECO:0000313" key="4">
    <source>
        <dbReference type="Proteomes" id="UP000248882"/>
    </source>
</evidence>
<accession>A0A2W7RBD7</accession>
<dbReference type="OrthoDB" id="9763616at2"/>
<dbReference type="InterPro" id="IPR038607">
    <property type="entry name" value="PhoD-like_sf"/>
</dbReference>
<evidence type="ECO:0000313" key="3">
    <source>
        <dbReference type="EMBL" id="PZX55570.1"/>
    </source>
</evidence>
<gene>
    <name evidence="3" type="ORF">LV85_00795</name>
</gene>
<dbReference type="EMBL" id="QKZT01000003">
    <property type="protein sequence ID" value="PZX55570.1"/>
    <property type="molecule type" value="Genomic_DNA"/>
</dbReference>
<dbReference type="PANTHER" id="PTHR33987">
    <property type="entry name" value="CALCINEURIN-LIKE METALLO-PHOSPHOESTERASE SUPERFAMILY PROTEIN"/>
    <property type="match status" value="1"/>
</dbReference>
<feature type="signal peptide" evidence="1">
    <location>
        <begin position="1"/>
        <end position="23"/>
    </location>
</feature>
<dbReference type="InterPro" id="IPR029052">
    <property type="entry name" value="Metallo-depent_PP-like"/>
</dbReference>
<reference evidence="3 4" key="1">
    <citation type="submission" date="2018-06" db="EMBL/GenBank/DDBJ databases">
        <title>Genomic Encyclopedia of Archaeal and Bacterial Type Strains, Phase II (KMG-II): from individual species to whole genera.</title>
        <authorList>
            <person name="Goeker M."/>
        </authorList>
    </citation>
    <scope>NUCLEOTIDE SEQUENCE [LARGE SCALE GENOMIC DNA]</scope>
    <source>
        <strain evidence="3 4">DSM 19830</strain>
    </source>
</reference>
<dbReference type="Gene3D" id="3.60.21.70">
    <property type="entry name" value="PhoD-like phosphatase"/>
    <property type="match status" value="1"/>
</dbReference>
<keyword evidence="4" id="KW-1185">Reference proteome</keyword>
<dbReference type="CDD" id="cd07389">
    <property type="entry name" value="MPP_PhoD"/>
    <property type="match status" value="1"/>
</dbReference>
<feature type="domain" description="PhoD-like phosphatase metallophosphatase" evidence="2">
    <location>
        <begin position="232"/>
        <end position="417"/>
    </location>
</feature>
<keyword evidence="1" id="KW-0732">Signal</keyword>
<dbReference type="Proteomes" id="UP000248882">
    <property type="component" value="Unassembled WGS sequence"/>
</dbReference>
<name>A0A2W7RBD7_9BACT</name>
<dbReference type="PANTHER" id="PTHR33987:SF1">
    <property type="entry name" value="CALCINEURIN-LIKE METALLO-PHOSPHOESTERASE SUPERFAMILY PROTEIN"/>
    <property type="match status" value="1"/>
</dbReference>
<feature type="chain" id="PRO_5015970733" evidence="1">
    <location>
        <begin position="24"/>
        <end position="497"/>
    </location>
</feature>
<dbReference type="Pfam" id="PF09423">
    <property type="entry name" value="PhoD"/>
    <property type="match status" value="1"/>
</dbReference>